<dbReference type="Proteomes" id="UP000032680">
    <property type="component" value="Unassembled WGS sequence"/>
</dbReference>
<evidence type="ECO:0000256" key="4">
    <source>
        <dbReference type="PIRSR" id="PIRSR001112-1"/>
    </source>
</evidence>
<evidence type="ECO:0000259" key="5">
    <source>
        <dbReference type="Pfam" id="PF06441"/>
    </source>
</evidence>
<sequence length="401" mass="44257">MPDHAVTPFRIDVAQAVIDAIRAKVRAYDWHEMPEIAPGEDRWAYGTDMRYLRALCEYWVDTYDWRAAEAALNAHPQFTAAIDGQTIHFLHVRGSGPGGDALLLTHGWPGSVYEFYGVIDRLAHPQRHGGDAAAGIDLVIPSLPGFGFSGKPSRPIGPRRIAGLWDRLMRETLGYRRYIAQGGDWGAYISGMLALDHTHARGGGCEAVHLNMFGLRPAGPLGAEEDRAWADAVAQFRNRESAYSQLQATKPQTLSYAMMGSPVGVAAWIVEKFNTWADTRGPDGARDIEHVFTKDQLLTNVMIYLVTRSFNTASWIYRGRADEGGAVMPAGRRVEVPTAIASFPCEIIPFPKRPLVETGYDVVRWTDFERGGHFAAMETGPVFADDVAAFVAQVRALRRGD</sequence>
<reference evidence="6 7" key="1">
    <citation type="submission" date="2012-11" db="EMBL/GenBank/DDBJ databases">
        <title>Whole genome sequence of Acidisphaera rubrifaciens HS-AP3.</title>
        <authorList>
            <person name="Azuma Y."/>
            <person name="Higashiura N."/>
            <person name="Hirakawa H."/>
            <person name="Matsushita K."/>
        </authorList>
    </citation>
    <scope>NUCLEOTIDE SEQUENCE [LARGE SCALE GENOMIC DNA]</scope>
    <source>
        <strain evidence="6 7">HS-AP3</strain>
    </source>
</reference>
<name>A0A0D6P7E3_9PROT</name>
<dbReference type="GO" id="GO:0004301">
    <property type="term" value="F:epoxide hydrolase activity"/>
    <property type="evidence" value="ECO:0007669"/>
    <property type="project" value="TreeGrafter"/>
</dbReference>
<feature type="domain" description="Epoxide hydrolase N-terminal" evidence="5">
    <location>
        <begin position="6"/>
        <end position="115"/>
    </location>
</feature>
<dbReference type="OrthoDB" id="9780765at2"/>
<dbReference type="InterPro" id="IPR000639">
    <property type="entry name" value="Epox_hydrolase-like"/>
</dbReference>
<dbReference type="RefSeq" id="WP_048860675.1">
    <property type="nucleotide sequence ID" value="NZ_BANB01000164.1"/>
</dbReference>
<keyword evidence="3 6" id="KW-0378">Hydrolase</keyword>
<dbReference type="Pfam" id="PF06441">
    <property type="entry name" value="EHN"/>
    <property type="match status" value="1"/>
</dbReference>
<comment type="similarity">
    <text evidence="1">Belongs to the peptidase S33 family.</text>
</comment>
<organism evidence="6 7">
    <name type="scientific">Acidisphaera rubrifaciens HS-AP3</name>
    <dbReference type="NCBI Taxonomy" id="1231350"/>
    <lineage>
        <taxon>Bacteria</taxon>
        <taxon>Pseudomonadati</taxon>
        <taxon>Pseudomonadota</taxon>
        <taxon>Alphaproteobacteria</taxon>
        <taxon>Acetobacterales</taxon>
        <taxon>Acetobacteraceae</taxon>
        <taxon>Acidisphaera</taxon>
    </lineage>
</organism>
<evidence type="ECO:0000256" key="1">
    <source>
        <dbReference type="ARBA" id="ARBA00010088"/>
    </source>
</evidence>
<gene>
    <name evidence="6" type="ORF">Asru_0164_11</name>
</gene>
<keyword evidence="2" id="KW-0058">Aromatic hydrocarbons catabolism</keyword>
<dbReference type="PANTHER" id="PTHR21661:SF35">
    <property type="entry name" value="EPOXIDE HYDROLASE"/>
    <property type="match status" value="1"/>
</dbReference>
<dbReference type="PIRSF" id="PIRSF001112">
    <property type="entry name" value="Epoxide_hydrolase"/>
    <property type="match status" value="1"/>
</dbReference>
<dbReference type="Gene3D" id="3.40.50.1820">
    <property type="entry name" value="alpha/beta hydrolase"/>
    <property type="match status" value="1"/>
</dbReference>
<evidence type="ECO:0000256" key="3">
    <source>
        <dbReference type="ARBA" id="ARBA00022801"/>
    </source>
</evidence>
<feature type="active site" description="Proton donor" evidence="4">
    <location>
        <position position="317"/>
    </location>
</feature>
<feature type="active site" description="Proton acceptor" evidence="4">
    <location>
        <position position="373"/>
    </location>
</feature>
<dbReference type="InterPro" id="IPR016292">
    <property type="entry name" value="Epoxide_hydrolase"/>
</dbReference>
<protein>
    <submittedName>
        <fullName evidence="6">Epoxide hydrolase</fullName>
    </submittedName>
</protein>
<dbReference type="SUPFAM" id="SSF53474">
    <property type="entry name" value="alpha/beta-Hydrolases"/>
    <property type="match status" value="1"/>
</dbReference>
<comment type="caution">
    <text evidence="6">The sequence shown here is derived from an EMBL/GenBank/DDBJ whole genome shotgun (WGS) entry which is preliminary data.</text>
</comment>
<dbReference type="InterPro" id="IPR029058">
    <property type="entry name" value="AB_hydrolase_fold"/>
</dbReference>
<evidence type="ECO:0000313" key="7">
    <source>
        <dbReference type="Proteomes" id="UP000032680"/>
    </source>
</evidence>
<feature type="active site" description="Nucleophile" evidence="4">
    <location>
        <position position="184"/>
    </location>
</feature>
<evidence type="ECO:0000313" key="6">
    <source>
        <dbReference type="EMBL" id="GAN76789.1"/>
    </source>
</evidence>
<dbReference type="PANTHER" id="PTHR21661">
    <property type="entry name" value="EPOXIDE HYDROLASE 1-RELATED"/>
    <property type="match status" value="1"/>
</dbReference>
<dbReference type="EMBL" id="BANB01000164">
    <property type="protein sequence ID" value="GAN76789.1"/>
    <property type="molecule type" value="Genomic_DNA"/>
</dbReference>
<proteinExistence type="inferred from homology"/>
<dbReference type="AlphaFoldDB" id="A0A0D6P7E3"/>
<keyword evidence="7" id="KW-1185">Reference proteome</keyword>
<dbReference type="PRINTS" id="PR00412">
    <property type="entry name" value="EPOXHYDRLASE"/>
</dbReference>
<dbReference type="InterPro" id="IPR010497">
    <property type="entry name" value="Epoxide_hydro_N"/>
</dbReference>
<evidence type="ECO:0000256" key="2">
    <source>
        <dbReference type="ARBA" id="ARBA00022797"/>
    </source>
</evidence>
<dbReference type="GO" id="GO:0097176">
    <property type="term" value="P:epoxide metabolic process"/>
    <property type="evidence" value="ECO:0007669"/>
    <property type="project" value="TreeGrafter"/>
</dbReference>
<accession>A0A0D6P7E3</accession>